<gene>
    <name evidence="3" type="ORF">FGO68_gene10962</name>
</gene>
<name>A0A8J8NTH8_HALGN</name>
<keyword evidence="4" id="KW-1185">Reference proteome</keyword>
<comment type="caution">
    <text evidence="3">The sequence shown here is derived from an EMBL/GenBank/DDBJ whole genome shotgun (WGS) entry which is preliminary data.</text>
</comment>
<evidence type="ECO:0000313" key="4">
    <source>
        <dbReference type="Proteomes" id="UP000785679"/>
    </source>
</evidence>
<dbReference type="EMBL" id="RRYP01007876">
    <property type="protein sequence ID" value="TNV80175.1"/>
    <property type="molecule type" value="Genomic_DNA"/>
</dbReference>
<organism evidence="3 4">
    <name type="scientific">Halteria grandinella</name>
    <dbReference type="NCBI Taxonomy" id="5974"/>
    <lineage>
        <taxon>Eukaryota</taxon>
        <taxon>Sar</taxon>
        <taxon>Alveolata</taxon>
        <taxon>Ciliophora</taxon>
        <taxon>Intramacronucleata</taxon>
        <taxon>Spirotrichea</taxon>
        <taxon>Stichotrichia</taxon>
        <taxon>Sporadotrichida</taxon>
        <taxon>Halteriidae</taxon>
        <taxon>Halteria</taxon>
    </lineage>
</organism>
<sequence>MRAEEAYWIRAYFSGAQANDVVMSRKSVQMKTGSEELYKQTDFYRRFSKFLTRGLKDHRYGAEFALDAKKRYTDDADKAKFEIGTYNNEQFLVFVLSLVKVAYPMDEAKFFDKLTMNLELRASNLDSFSKVGSFPLSILANIAMAVIFLGGMYLLFPVLRNTAFVVFKRGGNAAESRVEYRQVVQSAQSSQTGTNGGKKNSKKK</sequence>
<keyword evidence="2" id="KW-1133">Transmembrane helix</keyword>
<evidence type="ECO:0000256" key="2">
    <source>
        <dbReference type="SAM" id="Phobius"/>
    </source>
</evidence>
<dbReference type="AlphaFoldDB" id="A0A8J8NTH8"/>
<feature type="region of interest" description="Disordered" evidence="1">
    <location>
        <begin position="185"/>
        <end position="204"/>
    </location>
</feature>
<protein>
    <submittedName>
        <fullName evidence="3">Uncharacterized protein</fullName>
    </submittedName>
</protein>
<accession>A0A8J8NTH8</accession>
<dbReference type="OrthoDB" id="10446388at2759"/>
<evidence type="ECO:0000313" key="3">
    <source>
        <dbReference type="EMBL" id="TNV80175.1"/>
    </source>
</evidence>
<proteinExistence type="predicted"/>
<keyword evidence="2" id="KW-0812">Transmembrane</keyword>
<evidence type="ECO:0000256" key="1">
    <source>
        <dbReference type="SAM" id="MobiDB-lite"/>
    </source>
</evidence>
<keyword evidence="2" id="KW-0472">Membrane</keyword>
<feature type="transmembrane region" description="Helical" evidence="2">
    <location>
        <begin position="138"/>
        <end position="159"/>
    </location>
</feature>
<dbReference type="Proteomes" id="UP000785679">
    <property type="component" value="Unassembled WGS sequence"/>
</dbReference>
<reference evidence="3" key="1">
    <citation type="submission" date="2019-06" db="EMBL/GenBank/DDBJ databases">
        <authorList>
            <person name="Zheng W."/>
        </authorList>
    </citation>
    <scope>NUCLEOTIDE SEQUENCE</scope>
    <source>
        <strain evidence="3">QDHG01</strain>
    </source>
</reference>